<dbReference type="SUPFAM" id="SSF56935">
    <property type="entry name" value="Porins"/>
    <property type="match status" value="1"/>
</dbReference>
<feature type="signal peptide" evidence="1">
    <location>
        <begin position="1"/>
        <end position="24"/>
    </location>
</feature>
<feature type="chain" id="PRO_5040819067" evidence="1">
    <location>
        <begin position="25"/>
        <end position="91"/>
    </location>
</feature>
<dbReference type="InterPro" id="IPR010916">
    <property type="entry name" value="TonB_box_CS"/>
</dbReference>
<dbReference type="Gene3D" id="2.170.130.10">
    <property type="entry name" value="TonB-dependent receptor, plug domain"/>
    <property type="match status" value="1"/>
</dbReference>
<dbReference type="InterPro" id="IPR037066">
    <property type="entry name" value="Plug_dom_sf"/>
</dbReference>
<gene>
    <name evidence="2" type="ORF">M1B34_17265</name>
</gene>
<dbReference type="Proteomes" id="UP001155059">
    <property type="component" value="Unassembled WGS sequence"/>
</dbReference>
<dbReference type="AlphaFoldDB" id="A0A9X1YW95"/>
<evidence type="ECO:0000313" key="2">
    <source>
        <dbReference type="EMBL" id="MCK9799408.1"/>
    </source>
</evidence>
<reference evidence="2 3" key="2">
    <citation type="journal article" date="2023" name="Plant Pathol.">
        <title>Dismantling and reorganizing Pseudomonas marginalis sensu#lato.</title>
        <authorList>
            <person name="Sawada H."/>
            <person name="Fujikawa T."/>
            <person name="Satou M."/>
        </authorList>
    </citation>
    <scope>NUCLEOTIDE SEQUENCE [LARGE SCALE GENOMIC DNA]</scope>
    <source>
        <strain evidence="2 3">MAFF 302030</strain>
    </source>
</reference>
<accession>A0A9X1YW95</accession>
<name>A0A9X1YW95_9PSED</name>
<sequence>MFHRNPLAGAVALVIGSLAVPAFAAESSTSSPSATSDHLDTVVVLGTRRSDVTALESAAPVDVLSGEQLQHTGASDLSGALAALSPSFSFP</sequence>
<keyword evidence="2" id="KW-0675">Receptor</keyword>
<dbReference type="PANTHER" id="PTHR47234">
    <property type="match status" value="1"/>
</dbReference>
<keyword evidence="1" id="KW-0732">Signal</keyword>
<dbReference type="PANTHER" id="PTHR47234:SF3">
    <property type="entry name" value="SECRETIN_TONB SHORT N-TERMINAL DOMAIN-CONTAINING PROTEIN"/>
    <property type="match status" value="1"/>
</dbReference>
<proteinExistence type="predicted"/>
<dbReference type="EMBL" id="JALQCW010000041">
    <property type="protein sequence ID" value="MCK9799408.1"/>
    <property type="molecule type" value="Genomic_DNA"/>
</dbReference>
<evidence type="ECO:0000256" key="1">
    <source>
        <dbReference type="SAM" id="SignalP"/>
    </source>
</evidence>
<evidence type="ECO:0000313" key="3">
    <source>
        <dbReference type="Proteomes" id="UP001155059"/>
    </source>
</evidence>
<dbReference type="PROSITE" id="PS00430">
    <property type="entry name" value="TONB_DEPENDENT_REC_1"/>
    <property type="match status" value="1"/>
</dbReference>
<organism evidence="2 3">
    <name type="scientific">Pseudomonas morbosilactucae</name>
    <dbReference type="NCBI Taxonomy" id="2938197"/>
    <lineage>
        <taxon>Bacteria</taxon>
        <taxon>Pseudomonadati</taxon>
        <taxon>Pseudomonadota</taxon>
        <taxon>Gammaproteobacteria</taxon>
        <taxon>Pseudomonadales</taxon>
        <taxon>Pseudomonadaceae</taxon>
        <taxon>Pseudomonas</taxon>
    </lineage>
</organism>
<feature type="non-terminal residue" evidence="2">
    <location>
        <position position="91"/>
    </location>
</feature>
<comment type="caution">
    <text evidence="2">The sequence shown here is derived from an EMBL/GenBank/DDBJ whole genome shotgun (WGS) entry which is preliminary data.</text>
</comment>
<protein>
    <submittedName>
        <fullName evidence="2">TonB-dependent receptor</fullName>
    </submittedName>
</protein>
<reference evidence="2 3" key="1">
    <citation type="journal article" date="2022" name="Int. J. Syst. Evol. Microbiol.">
        <title>Pseudomonas aegrilactucae sp. nov. and Pseudomonas morbosilactucae sp. nov., pathogens causing bacterial rot of lettuce in Japan.</title>
        <authorList>
            <person name="Sawada H."/>
            <person name="Fujikawa T."/>
            <person name="Satou M."/>
        </authorList>
    </citation>
    <scope>NUCLEOTIDE SEQUENCE [LARGE SCALE GENOMIC DNA]</scope>
    <source>
        <strain evidence="2 3">MAFF 302030</strain>
    </source>
</reference>